<feature type="transmembrane region" description="Helical" evidence="2">
    <location>
        <begin position="28"/>
        <end position="48"/>
    </location>
</feature>
<organism evidence="3">
    <name type="scientific">Psilocybe cubensis</name>
    <name type="common">Psychedelic mushroom</name>
    <name type="synonym">Stropharia cubensis</name>
    <dbReference type="NCBI Taxonomy" id="181762"/>
    <lineage>
        <taxon>Eukaryota</taxon>
        <taxon>Fungi</taxon>
        <taxon>Dikarya</taxon>
        <taxon>Basidiomycota</taxon>
        <taxon>Agaricomycotina</taxon>
        <taxon>Agaricomycetes</taxon>
        <taxon>Agaricomycetidae</taxon>
        <taxon>Agaricales</taxon>
        <taxon>Agaricineae</taxon>
        <taxon>Strophariaceae</taxon>
        <taxon>Psilocybe</taxon>
    </lineage>
</organism>
<keyword evidence="2" id="KW-0472">Membrane</keyword>
<keyword evidence="2" id="KW-1133">Transmembrane helix</keyword>
<comment type="caution">
    <text evidence="3">The sequence shown here is derived from an EMBL/GenBank/DDBJ whole genome shotgun (WGS) entry which is preliminary data.</text>
</comment>
<evidence type="ECO:0000313" key="3">
    <source>
        <dbReference type="EMBL" id="KAG5167982.1"/>
    </source>
</evidence>
<evidence type="ECO:0000256" key="2">
    <source>
        <dbReference type="SAM" id="Phobius"/>
    </source>
</evidence>
<feature type="region of interest" description="Disordered" evidence="1">
    <location>
        <begin position="56"/>
        <end position="75"/>
    </location>
</feature>
<keyword evidence="2" id="KW-0812">Transmembrane</keyword>
<protein>
    <submittedName>
        <fullName evidence="3">Uncharacterized protein</fullName>
    </submittedName>
</protein>
<name>A0A8H7XW85_PSICU</name>
<proteinExistence type="predicted"/>
<dbReference type="AlphaFoldDB" id="A0A8H7XW85"/>
<reference evidence="3" key="1">
    <citation type="submission" date="2021-02" db="EMBL/GenBank/DDBJ databases">
        <title>Psilocybe cubensis genome.</title>
        <authorList>
            <person name="Mckernan K.J."/>
            <person name="Crawford S."/>
            <person name="Trippe A."/>
            <person name="Kane L.T."/>
            <person name="Mclaughlin S."/>
        </authorList>
    </citation>
    <scope>NUCLEOTIDE SEQUENCE [LARGE SCALE GENOMIC DNA]</scope>
    <source>
        <strain evidence="3">MGC-MH-2018</strain>
    </source>
</reference>
<evidence type="ECO:0000256" key="1">
    <source>
        <dbReference type="SAM" id="MobiDB-lite"/>
    </source>
</evidence>
<dbReference type="EMBL" id="JAFIQS010000006">
    <property type="protein sequence ID" value="KAG5167982.1"/>
    <property type="molecule type" value="Genomic_DNA"/>
</dbReference>
<sequence>MFASRILRNVGATGNRLMNNGPGPSDNTMLWGAGALAGLTGFVYWAGYKAEGSSKAGRARAKEIESRASQYTVPK</sequence>
<accession>A0A8H7XW85</accession>
<gene>
    <name evidence="3" type="ORF">JR316_006574</name>
</gene>
<dbReference type="OrthoDB" id="3029381at2759"/>